<dbReference type="OrthoDB" id="9799663at2"/>
<sequence length="144" mass="16922">MTSDDKVVELYKRFERLWMNLAEEEDRFKEYGISPTLESLLMVIIRLEHPTTTQLAEEMDISKSAVSQMITKLEDGDFVQKVVDPEDKRVQHLELGPKGKYYAQDLKRYEDYVHSLFAKSLNETEVDQVSQSFEKILQVMKQKN</sequence>
<keyword evidence="1" id="KW-0805">Transcription regulation</keyword>
<evidence type="ECO:0000256" key="1">
    <source>
        <dbReference type="ARBA" id="ARBA00023015"/>
    </source>
</evidence>
<gene>
    <name evidence="5" type="ORF">N782_20340</name>
</gene>
<dbReference type="SUPFAM" id="SSF46785">
    <property type="entry name" value="Winged helix' DNA-binding domain"/>
    <property type="match status" value="1"/>
</dbReference>
<dbReference type="RefSeq" id="WP_036823433.1">
    <property type="nucleotide sequence ID" value="NZ_AVBF01000074.1"/>
</dbReference>
<reference evidence="5 6" key="1">
    <citation type="journal article" date="2015" name="Stand. Genomic Sci.">
        <title>High quality draft genome sequence of the moderately halophilic bacterium Pontibacillus yanchengensis Y32(T) and comparison among Pontibacillus genomes.</title>
        <authorList>
            <person name="Huang J."/>
            <person name="Qiao Z.X."/>
            <person name="Tang J.W."/>
            <person name="Wang G."/>
        </authorList>
    </citation>
    <scope>NUCLEOTIDE SEQUENCE [LARGE SCALE GENOMIC DNA]</scope>
    <source>
        <strain evidence="5 6">Y32</strain>
    </source>
</reference>
<evidence type="ECO:0000259" key="4">
    <source>
        <dbReference type="PROSITE" id="PS50995"/>
    </source>
</evidence>
<evidence type="ECO:0000256" key="3">
    <source>
        <dbReference type="ARBA" id="ARBA00023163"/>
    </source>
</evidence>
<keyword evidence="2" id="KW-0238">DNA-binding</keyword>
<dbReference type="PRINTS" id="PR00598">
    <property type="entry name" value="HTHMARR"/>
</dbReference>
<dbReference type="SMART" id="SM00347">
    <property type="entry name" value="HTH_MARR"/>
    <property type="match status" value="1"/>
</dbReference>
<dbReference type="eggNOG" id="COG1846">
    <property type="taxonomic scope" value="Bacteria"/>
</dbReference>
<dbReference type="Proteomes" id="UP000030147">
    <property type="component" value="Unassembled WGS sequence"/>
</dbReference>
<name>A0A0A2TB26_9BACI</name>
<dbReference type="PANTHER" id="PTHR42756:SF1">
    <property type="entry name" value="TRANSCRIPTIONAL REPRESSOR OF EMRAB OPERON"/>
    <property type="match status" value="1"/>
</dbReference>
<dbReference type="GO" id="GO:0003700">
    <property type="term" value="F:DNA-binding transcription factor activity"/>
    <property type="evidence" value="ECO:0007669"/>
    <property type="project" value="InterPro"/>
</dbReference>
<dbReference type="PROSITE" id="PS50995">
    <property type="entry name" value="HTH_MARR_2"/>
    <property type="match status" value="1"/>
</dbReference>
<dbReference type="InterPro" id="IPR036390">
    <property type="entry name" value="WH_DNA-bd_sf"/>
</dbReference>
<accession>A0A0A2TB26</accession>
<dbReference type="InterPro" id="IPR036388">
    <property type="entry name" value="WH-like_DNA-bd_sf"/>
</dbReference>
<dbReference type="Gene3D" id="1.10.10.10">
    <property type="entry name" value="Winged helix-like DNA-binding domain superfamily/Winged helix DNA-binding domain"/>
    <property type="match status" value="1"/>
</dbReference>
<evidence type="ECO:0000313" key="6">
    <source>
        <dbReference type="Proteomes" id="UP000030147"/>
    </source>
</evidence>
<feature type="domain" description="HTH marR-type" evidence="4">
    <location>
        <begin position="4"/>
        <end position="138"/>
    </location>
</feature>
<dbReference type="PANTHER" id="PTHR42756">
    <property type="entry name" value="TRANSCRIPTIONAL REGULATOR, MARR"/>
    <property type="match status" value="1"/>
</dbReference>
<protein>
    <recommendedName>
        <fullName evidence="4">HTH marR-type domain-containing protein</fullName>
    </recommendedName>
</protein>
<evidence type="ECO:0000256" key="2">
    <source>
        <dbReference type="ARBA" id="ARBA00023125"/>
    </source>
</evidence>
<dbReference type="Pfam" id="PF01047">
    <property type="entry name" value="MarR"/>
    <property type="match status" value="1"/>
</dbReference>
<dbReference type="InterPro" id="IPR000835">
    <property type="entry name" value="HTH_MarR-typ"/>
</dbReference>
<keyword evidence="3" id="KW-0804">Transcription</keyword>
<organism evidence="5 6">
    <name type="scientific">Pontibacillus yanchengensis Y32</name>
    <dbReference type="NCBI Taxonomy" id="1385514"/>
    <lineage>
        <taxon>Bacteria</taxon>
        <taxon>Bacillati</taxon>
        <taxon>Bacillota</taxon>
        <taxon>Bacilli</taxon>
        <taxon>Bacillales</taxon>
        <taxon>Bacillaceae</taxon>
        <taxon>Pontibacillus</taxon>
    </lineage>
</organism>
<evidence type="ECO:0000313" key="5">
    <source>
        <dbReference type="EMBL" id="KGP71256.1"/>
    </source>
</evidence>
<dbReference type="STRING" id="1385514.N782_20340"/>
<dbReference type="AlphaFoldDB" id="A0A0A2TB26"/>
<dbReference type="EMBL" id="AVBF01000074">
    <property type="protein sequence ID" value="KGP71256.1"/>
    <property type="molecule type" value="Genomic_DNA"/>
</dbReference>
<comment type="caution">
    <text evidence="5">The sequence shown here is derived from an EMBL/GenBank/DDBJ whole genome shotgun (WGS) entry which is preliminary data.</text>
</comment>
<proteinExistence type="predicted"/>
<dbReference type="GO" id="GO:0003677">
    <property type="term" value="F:DNA binding"/>
    <property type="evidence" value="ECO:0007669"/>
    <property type="project" value="UniProtKB-KW"/>
</dbReference>
<keyword evidence="6" id="KW-1185">Reference proteome</keyword>